<comment type="caution">
    <text evidence="2">The sequence shown here is derived from an EMBL/GenBank/DDBJ whole genome shotgun (WGS) entry which is preliminary data.</text>
</comment>
<organism evidence="2 3">
    <name type="scientific">Elasticomyces elasticus</name>
    <dbReference type="NCBI Taxonomy" id="574655"/>
    <lineage>
        <taxon>Eukaryota</taxon>
        <taxon>Fungi</taxon>
        <taxon>Dikarya</taxon>
        <taxon>Ascomycota</taxon>
        <taxon>Pezizomycotina</taxon>
        <taxon>Dothideomycetes</taxon>
        <taxon>Dothideomycetidae</taxon>
        <taxon>Mycosphaerellales</taxon>
        <taxon>Teratosphaeriaceae</taxon>
        <taxon>Elasticomyces</taxon>
    </lineage>
</organism>
<dbReference type="InterPro" id="IPR038883">
    <property type="entry name" value="AN11006-like"/>
</dbReference>
<dbReference type="PANTHER" id="PTHR42085:SF1">
    <property type="entry name" value="F-BOX DOMAIN-CONTAINING PROTEIN"/>
    <property type="match status" value="1"/>
</dbReference>
<reference evidence="2" key="1">
    <citation type="submission" date="2023-08" db="EMBL/GenBank/DDBJ databases">
        <title>Black Yeasts Isolated from many extreme environments.</title>
        <authorList>
            <person name="Coleine C."/>
            <person name="Stajich J.E."/>
            <person name="Selbmann L."/>
        </authorList>
    </citation>
    <scope>NUCLEOTIDE SEQUENCE</scope>
    <source>
        <strain evidence="2">CCFEE 5810</strain>
    </source>
</reference>
<sequence length="208" mass="24076">MAKRARTGDETHDRADKITTKKRKTTQRKKTPARPSGTANSILYKLPAELRVSIFEFALIEDNKIIVSTALRLPSLLRVSSQVRDETVPIWYRGNTFRHPIVDCDADLMTKWNKHCYAFRFADIKTDVSIQGGPNWSNLVRWCELLCSPGRAVILPADADYNELEQFISTATCIAERFWMKRRPWAECEVVLKEMRPLLGLYDDEWLK</sequence>
<evidence type="ECO:0000256" key="1">
    <source>
        <dbReference type="SAM" id="MobiDB-lite"/>
    </source>
</evidence>
<feature type="region of interest" description="Disordered" evidence="1">
    <location>
        <begin position="1"/>
        <end position="36"/>
    </location>
</feature>
<evidence type="ECO:0008006" key="4">
    <source>
        <dbReference type="Google" id="ProtNLM"/>
    </source>
</evidence>
<name>A0AAN8A5N8_9PEZI</name>
<evidence type="ECO:0000313" key="2">
    <source>
        <dbReference type="EMBL" id="KAK5706104.1"/>
    </source>
</evidence>
<accession>A0AAN8A5N8</accession>
<protein>
    <recommendedName>
        <fullName evidence="4">F-box domain-containing protein</fullName>
    </recommendedName>
</protein>
<evidence type="ECO:0000313" key="3">
    <source>
        <dbReference type="Proteomes" id="UP001310594"/>
    </source>
</evidence>
<dbReference type="AlphaFoldDB" id="A0AAN8A5N8"/>
<gene>
    <name evidence="2" type="ORF">LTR97_001090</name>
</gene>
<feature type="compositionally biased region" description="Basic and acidic residues" evidence="1">
    <location>
        <begin position="1"/>
        <end position="19"/>
    </location>
</feature>
<dbReference type="EMBL" id="JAVRQU010000002">
    <property type="protein sequence ID" value="KAK5706104.1"/>
    <property type="molecule type" value="Genomic_DNA"/>
</dbReference>
<feature type="compositionally biased region" description="Basic residues" evidence="1">
    <location>
        <begin position="20"/>
        <end position="32"/>
    </location>
</feature>
<dbReference type="PANTHER" id="PTHR42085">
    <property type="entry name" value="F-BOX DOMAIN-CONTAINING PROTEIN"/>
    <property type="match status" value="1"/>
</dbReference>
<dbReference type="Proteomes" id="UP001310594">
    <property type="component" value="Unassembled WGS sequence"/>
</dbReference>
<proteinExistence type="predicted"/>